<dbReference type="InterPro" id="IPR020584">
    <property type="entry name" value="DNA_recomb/repair_RecA_CS"/>
</dbReference>
<dbReference type="InterPro" id="IPR023400">
    <property type="entry name" value="RecA_C_sf"/>
</dbReference>
<dbReference type="GO" id="GO:0005524">
    <property type="term" value="F:ATP binding"/>
    <property type="evidence" value="ECO:0007669"/>
    <property type="project" value="UniProtKB-UniRule"/>
</dbReference>
<dbReference type="GO" id="GO:0003684">
    <property type="term" value="F:damaged DNA binding"/>
    <property type="evidence" value="ECO:0007669"/>
    <property type="project" value="UniProtKB-UniRule"/>
</dbReference>
<evidence type="ECO:0000256" key="11">
    <source>
        <dbReference type="RuleBase" id="RU004527"/>
    </source>
</evidence>
<comment type="function">
    <text evidence="9">Can catalyze the hydrolysis of ATP in the presence of single-stranded DNA, the ATP-dependent uptake of single-stranded DNA by duplex DNA, and the ATP-dependent hybridization of homologous single-stranded DNAs. It interacts with LexA causing its activation and leading to its autocatalytic cleavage.</text>
</comment>
<evidence type="ECO:0000256" key="2">
    <source>
        <dbReference type="ARBA" id="ARBA00015553"/>
    </source>
</evidence>
<dbReference type="GO" id="GO:0009432">
    <property type="term" value="P:SOS response"/>
    <property type="evidence" value="ECO:0007669"/>
    <property type="project" value="UniProtKB-UniRule"/>
</dbReference>
<feature type="domain" description="RecA family profile 1" evidence="12">
    <location>
        <begin position="51"/>
        <end position="210"/>
    </location>
</feature>
<dbReference type="GO" id="GO:0006310">
    <property type="term" value="P:DNA recombination"/>
    <property type="evidence" value="ECO:0007669"/>
    <property type="project" value="UniProtKB-UniRule"/>
</dbReference>
<dbReference type="Gene3D" id="3.40.50.300">
    <property type="entry name" value="P-loop containing nucleotide triphosphate hydrolases"/>
    <property type="match status" value="1"/>
</dbReference>
<proteinExistence type="inferred from homology"/>
<dbReference type="EMBL" id="CABWIC010000007">
    <property type="protein sequence ID" value="VWL92036.1"/>
    <property type="molecule type" value="Genomic_DNA"/>
</dbReference>
<feature type="domain" description="RecA family profile 2" evidence="13">
    <location>
        <begin position="215"/>
        <end position="288"/>
    </location>
</feature>
<dbReference type="InterPro" id="IPR003593">
    <property type="entry name" value="AAA+_ATPase"/>
</dbReference>
<dbReference type="NCBIfam" id="TIGR02012">
    <property type="entry name" value="tigrfam_recA"/>
    <property type="match status" value="1"/>
</dbReference>
<accession>A0A414FZK9</accession>
<evidence type="ECO:0000313" key="14">
    <source>
        <dbReference type="EMBL" id="MBS5146449.1"/>
    </source>
</evidence>
<dbReference type="HAMAP" id="MF_00268">
    <property type="entry name" value="RecA"/>
    <property type="match status" value="1"/>
</dbReference>
<evidence type="ECO:0000256" key="10">
    <source>
        <dbReference type="RuleBase" id="RU000526"/>
    </source>
</evidence>
<dbReference type="Pfam" id="PF21096">
    <property type="entry name" value="RecA_C"/>
    <property type="match status" value="1"/>
</dbReference>
<comment type="similarity">
    <text evidence="1 9 11">Belongs to the RecA family.</text>
</comment>
<dbReference type="InterPro" id="IPR027417">
    <property type="entry name" value="P-loop_NTPase"/>
</dbReference>
<dbReference type="Proteomes" id="UP000738879">
    <property type="component" value="Unassembled WGS sequence"/>
</dbReference>
<dbReference type="SUPFAM" id="SSF54752">
    <property type="entry name" value="RecA protein, C-terminal domain"/>
    <property type="match status" value="1"/>
</dbReference>
<dbReference type="PRINTS" id="PR00142">
    <property type="entry name" value="RECA"/>
</dbReference>
<dbReference type="GO" id="GO:0005829">
    <property type="term" value="C:cytosol"/>
    <property type="evidence" value="ECO:0007669"/>
    <property type="project" value="TreeGrafter"/>
</dbReference>
<dbReference type="InterPro" id="IPR049261">
    <property type="entry name" value="RecA-like_C"/>
</dbReference>
<dbReference type="PROSITE" id="PS50163">
    <property type="entry name" value="RECA_3"/>
    <property type="match status" value="1"/>
</dbReference>
<feature type="binding site" evidence="9">
    <location>
        <begin position="81"/>
        <end position="88"/>
    </location>
    <ligand>
        <name>ATP</name>
        <dbReference type="ChEBI" id="CHEBI:30616"/>
    </ligand>
</feature>
<dbReference type="CDD" id="cd00983">
    <property type="entry name" value="RecA"/>
    <property type="match status" value="1"/>
</dbReference>
<name>A0A414FZK9_9ACTN</name>
<dbReference type="PANTHER" id="PTHR45900:SF1">
    <property type="entry name" value="MITOCHONDRIAL DNA REPAIR PROTEIN RECA HOMOLOG-RELATED"/>
    <property type="match status" value="1"/>
</dbReference>
<keyword evidence="9 11" id="KW-0227">DNA damage</keyword>
<evidence type="ECO:0000259" key="12">
    <source>
        <dbReference type="PROSITE" id="PS50162"/>
    </source>
</evidence>
<evidence type="ECO:0000313" key="15">
    <source>
        <dbReference type="EMBL" id="RHD57372.1"/>
    </source>
</evidence>
<protein>
    <recommendedName>
        <fullName evidence="2 9">Protein RecA</fullName>
    </recommendedName>
    <alternativeName>
        <fullName evidence="8 9">Recombinase A</fullName>
    </alternativeName>
</protein>
<dbReference type="RefSeq" id="WP_006722649.1">
    <property type="nucleotide sequence ID" value="NZ_CABWIC010000007.1"/>
</dbReference>
<evidence type="ECO:0000256" key="9">
    <source>
        <dbReference type="HAMAP-Rule" id="MF_00268"/>
    </source>
</evidence>
<evidence type="ECO:0000256" key="4">
    <source>
        <dbReference type="ARBA" id="ARBA00022840"/>
    </source>
</evidence>
<evidence type="ECO:0000256" key="3">
    <source>
        <dbReference type="ARBA" id="ARBA00022741"/>
    </source>
</evidence>
<dbReference type="InterPro" id="IPR020587">
    <property type="entry name" value="RecA_monomer-monomer_interface"/>
</dbReference>
<evidence type="ECO:0000256" key="1">
    <source>
        <dbReference type="ARBA" id="ARBA00009391"/>
    </source>
</evidence>
<organism evidence="15 17">
    <name type="scientific">Collinsella intestinalis</name>
    <dbReference type="NCBI Taxonomy" id="147207"/>
    <lineage>
        <taxon>Bacteria</taxon>
        <taxon>Bacillati</taxon>
        <taxon>Actinomycetota</taxon>
        <taxon>Coriobacteriia</taxon>
        <taxon>Coriobacteriales</taxon>
        <taxon>Coriobacteriaceae</taxon>
        <taxon>Collinsella</taxon>
    </lineage>
</organism>
<evidence type="ECO:0000256" key="7">
    <source>
        <dbReference type="ARBA" id="ARBA00023236"/>
    </source>
</evidence>
<evidence type="ECO:0000256" key="5">
    <source>
        <dbReference type="ARBA" id="ARBA00023125"/>
    </source>
</evidence>
<keyword evidence="9 10" id="KW-0234">DNA repair</keyword>
<keyword evidence="7 9" id="KW-0742">SOS response</keyword>
<keyword evidence="5 9" id="KW-0238">DNA-binding</keyword>
<keyword evidence="6 9" id="KW-0233">DNA recombination</keyword>
<keyword evidence="9" id="KW-0963">Cytoplasm</keyword>
<reference evidence="14" key="3">
    <citation type="submission" date="2021-02" db="EMBL/GenBank/DDBJ databases">
        <title>Infant gut strain persistence is associated with maternal origin, phylogeny, and functional potential including surface adhesion and iron acquisition.</title>
        <authorList>
            <person name="Lou Y.C."/>
        </authorList>
    </citation>
    <scope>NUCLEOTIDE SEQUENCE</scope>
    <source>
        <strain evidence="14">L3_128_245G1_dasL3_128_245G1_concoct_49</strain>
    </source>
</reference>
<dbReference type="PROSITE" id="PS00321">
    <property type="entry name" value="RECA_1"/>
    <property type="match status" value="1"/>
</dbReference>
<dbReference type="SUPFAM" id="SSF52540">
    <property type="entry name" value="P-loop containing nucleoside triphosphate hydrolases"/>
    <property type="match status" value="1"/>
</dbReference>
<evidence type="ECO:0000313" key="18">
    <source>
        <dbReference type="Proteomes" id="UP000405524"/>
    </source>
</evidence>
<keyword evidence="4 9" id="KW-0067">ATP-binding</keyword>
<evidence type="ECO:0000313" key="16">
    <source>
        <dbReference type="EMBL" id="VWL92036.1"/>
    </source>
</evidence>
<dbReference type="AlphaFoldDB" id="A0A414FZK9"/>
<dbReference type="GO" id="GO:0140664">
    <property type="term" value="F:ATP-dependent DNA damage sensor activity"/>
    <property type="evidence" value="ECO:0007669"/>
    <property type="project" value="InterPro"/>
</dbReference>
<dbReference type="Pfam" id="PF00154">
    <property type="entry name" value="RecA_N"/>
    <property type="match status" value="1"/>
</dbReference>
<dbReference type="PROSITE" id="PS50162">
    <property type="entry name" value="RECA_2"/>
    <property type="match status" value="1"/>
</dbReference>
<gene>
    <name evidence="9 15" type="primary">recA</name>
    <name evidence="15" type="ORF">DW787_00545</name>
    <name evidence="16" type="ORF">JKKLCJKK_00459</name>
    <name evidence="14" type="ORF">KHY67_01900</name>
</gene>
<evidence type="ECO:0000313" key="17">
    <source>
        <dbReference type="Proteomes" id="UP000286050"/>
    </source>
</evidence>
<dbReference type="Proteomes" id="UP000286050">
    <property type="component" value="Unassembled WGS sequence"/>
</dbReference>
<dbReference type="GO" id="GO:0006281">
    <property type="term" value="P:DNA repair"/>
    <property type="evidence" value="ECO:0007669"/>
    <property type="project" value="UniProtKB-UniRule"/>
</dbReference>
<reference evidence="15 17" key="1">
    <citation type="submission" date="2018-08" db="EMBL/GenBank/DDBJ databases">
        <title>A genome reference for cultivated species of the human gut microbiota.</title>
        <authorList>
            <person name="Zou Y."/>
            <person name="Xue W."/>
            <person name="Luo G."/>
        </authorList>
    </citation>
    <scope>NUCLEOTIDE SEQUENCE [LARGE SCALE GENOMIC DNA]</scope>
    <source>
        <strain evidence="15 17">AM30-5LB</strain>
    </source>
</reference>
<sequence length="366" mass="39371">MAKNSGPARIIHERTTGEEREKMIEVTKADIIKKFGDGAIMRYGDGGPELEVEAIPTGAIALDAALGIGGVPRGRIIEIYGPESSGKTTLSLEIVAEAQAMGGVAAFIDAEHALDPTYAARIGVDIDEVLISQPDTGEQALEICDMLVRSGAIDVVVIDSVAALVPRAEIEGEIGETTVGLQARLMSQALRKLAGSLAKSNTTCIFINQLREKIGVMFGNPETTTGGRALKFFSSVRIDIRRIESIKVKDEIVGNRVRAKVVKNKVAAPFRTAEFDIMYGTGISKEGSVLDMAVQFNFVTKAGAWFTYDGERLGQGREAAKEKLRKTPELLAELEHKVRVACGLEFEDEPVGTIVDDVEFDSSSEA</sequence>
<dbReference type="PANTHER" id="PTHR45900">
    <property type="entry name" value="RECA"/>
    <property type="match status" value="1"/>
</dbReference>
<dbReference type="EMBL" id="JAGZJA010000001">
    <property type="protein sequence ID" value="MBS5146449.1"/>
    <property type="molecule type" value="Genomic_DNA"/>
</dbReference>
<keyword evidence="3 9" id="KW-0547">Nucleotide-binding</keyword>
<dbReference type="GO" id="GO:0003697">
    <property type="term" value="F:single-stranded DNA binding"/>
    <property type="evidence" value="ECO:0007669"/>
    <property type="project" value="UniProtKB-UniRule"/>
</dbReference>
<dbReference type="EMBL" id="QSJI01000001">
    <property type="protein sequence ID" value="RHD57372.1"/>
    <property type="molecule type" value="Genomic_DNA"/>
</dbReference>
<comment type="subcellular location">
    <subcellularLocation>
        <location evidence="9">Cytoplasm</location>
    </subcellularLocation>
</comment>
<reference evidence="16 18" key="2">
    <citation type="submission" date="2019-10" db="EMBL/GenBank/DDBJ databases">
        <authorList>
            <person name="Wolf R A."/>
        </authorList>
    </citation>
    <scope>NUCLEOTIDE SEQUENCE [LARGE SCALE GENOMIC DNA]</scope>
    <source>
        <strain evidence="16">Collinsella_intestinalis_DSM_13632</strain>
    </source>
</reference>
<dbReference type="InterPro" id="IPR020588">
    <property type="entry name" value="RecA_ATP-bd"/>
</dbReference>
<dbReference type="SMART" id="SM00382">
    <property type="entry name" value="AAA"/>
    <property type="match status" value="1"/>
</dbReference>
<evidence type="ECO:0000259" key="13">
    <source>
        <dbReference type="PROSITE" id="PS50163"/>
    </source>
</evidence>
<dbReference type="GeneID" id="77465446"/>
<dbReference type="Proteomes" id="UP000405524">
    <property type="component" value="Unassembled WGS sequence"/>
</dbReference>
<dbReference type="OrthoDB" id="9776733at2"/>
<dbReference type="InterPro" id="IPR013765">
    <property type="entry name" value="DNA_recomb/repair_RecA"/>
</dbReference>
<dbReference type="FunFam" id="3.40.50.300:FF:000087">
    <property type="entry name" value="Recombinase RecA"/>
    <property type="match status" value="1"/>
</dbReference>
<evidence type="ECO:0000256" key="8">
    <source>
        <dbReference type="ARBA" id="ARBA00033319"/>
    </source>
</evidence>
<dbReference type="InterPro" id="IPR049428">
    <property type="entry name" value="RecA-like_N"/>
</dbReference>
<evidence type="ECO:0000256" key="6">
    <source>
        <dbReference type="ARBA" id="ARBA00023172"/>
    </source>
</evidence>